<feature type="signal peptide" evidence="4">
    <location>
        <begin position="1"/>
        <end position="18"/>
    </location>
</feature>
<dbReference type="InterPro" id="IPR013320">
    <property type="entry name" value="ConA-like_dom_sf"/>
</dbReference>
<dbReference type="InterPro" id="IPR023584">
    <property type="entry name" value="Ribosome_recyc_fac_dom"/>
</dbReference>
<comment type="caution">
    <text evidence="6">The sequence shown here is derived from an EMBL/GenBank/DDBJ whole genome shotgun (WGS) entry which is preliminary data.</text>
</comment>
<reference evidence="6" key="1">
    <citation type="submission" date="2020-05" db="EMBL/GenBank/DDBJ databases">
        <title>Mycena genomes resolve the evolution of fungal bioluminescence.</title>
        <authorList>
            <person name="Tsai I.J."/>
        </authorList>
    </citation>
    <scope>NUCLEOTIDE SEQUENCE</scope>
    <source>
        <strain evidence="6">160909Yilan</strain>
    </source>
</reference>
<dbReference type="InterPro" id="IPR036191">
    <property type="entry name" value="RRF_sf"/>
</dbReference>
<dbReference type="GO" id="GO:0004553">
    <property type="term" value="F:hydrolase activity, hydrolyzing O-glycosyl compounds"/>
    <property type="evidence" value="ECO:0007669"/>
    <property type="project" value="InterPro"/>
</dbReference>
<dbReference type="EMBL" id="JACAZH010000016">
    <property type="protein sequence ID" value="KAF7349215.1"/>
    <property type="molecule type" value="Genomic_DNA"/>
</dbReference>
<dbReference type="SUPFAM" id="SSF55194">
    <property type="entry name" value="Ribosome recycling factor, RRF"/>
    <property type="match status" value="1"/>
</dbReference>
<keyword evidence="7" id="KW-1185">Reference proteome</keyword>
<dbReference type="InterPro" id="IPR000757">
    <property type="entry name" value="Beta-glucanase-like"/>
</dbReference>
<dbReference type="Gene3D" id="1.10.132.20">
    <property type="entry name" value="Ribosome-recycling factor"/>
    <property type="match status" value="1"/>
</dbReference>
<dbReference type="OrthoDB" id="192832at2759"/>
<comment type="function">
    <text evidence="3">Necessary for protein synthesis in mitochondria. Functions as a ribosome recycling factor in mitochondria.</text>
</comment>
<dbReference type="GO" id="GO:0043023">
    <property type="term" value="F:ribosomal large subunit binding"/>
    <property type="evidence" value="ECO:0007669"/>
    <property type="project" value="TreeGrafter"/>
</dbReference>
<dbReference type="GO" id="GO:0005739">
    <property type="term" value="C:mitochondrion"/>
    <property type="evidence" value="ECO:0007669"/>
    <property type="project" value="TreeGrafter"/>
</dbReference>
<feature type="domain" description="GH16" evidence="5">
    <location>
        <begin position="23"/>
        <end position="279"/>
    </location>
</feature>
<keyword evidence="2" id="KW-0648">Protein biosynthesis</keyword>
<dbReference type="PANTHER" id="PTHR20982">
    <property type="entry name" value="RIBOSOME RECYCLING FACTOR"/>
    <property type="match status" value="1"/>
</dbReference>
<accession>A0A8H6XVY6</accession>
<keyword evidence="4" id="KW-0732">Signal</keyword>
<evidence type="ECO:0000256" key="3">
    <source>
        <dbReference type="ARBA" id="ARBA00024909"/>
    </source>
</evidence>
<sequence length="601" mass="66167">MRFPSLFLLSLLFSVVSCYYIVDNFSGLSFFDDWDFYGNYDNLTLGDVVWLDEADAFTDELALVNAAGNVIIKVDNFSNVPFNQKRNSVRITTKNSYDLGSLFIIDAPPFLARFEVWPSIWTMGPAWPAGGEIDIIEAINLDLNNQYAMHTTSGCFHTTPAGQTGTSSMDDCSQPSGCLVGENKPNSYQSGFAAAGGGVYAAQFDYTGVFIWFWSRPNIPASITQSTATSPIDLSDWGPPSASYVNTTCTIEDFFGPQKMVIDITLCGEYAGLPQYYLPQCASQGSTGICYNDNVVGNGENYNEAYFELQYVRAYTTAAPQATGVAALGNAPSSGVNKSIQVRWPLLFAVLAGVALTASRNLCLRPSVCARSLELSLSSRCARLPREARRGYASKHIKSTADLVPGSKQPITDEAARAEYAKADEKMRAAVDWYRKECAGVESRATGRVTPAVLDSVRVKLPHGDREFRLEEVATVGVRDGSTLLITIFEEDTMKHVEKALYDSKLPNIIPQKHDSRTIKIPIPKPTVESNTAMVTAASRQAEDIRVQIRKLHQASLKRGNYKKHSIELEEFQKLTDRHIADVEKIVADLKKTTNTSSKKK</sequence>
<comment type="similarity">
    <text evidence="1">Belongs to the RRF family.</text>
</comment>
<dbReference type="PROSITE" id="PS51257">
    <property type="entry name" value="PROKAR_LIPOPROTEIN"/>
    <property type="match status" value="1"/>
</dbReference>
<feature type="chain" id="PRO_5034712980" evidence="4">
    <location>
        <begin position="19"/>
        <end position="601"/>
    </location>
</feature>
<evidence type="ECO:0000256" key="2">
    <source>
        <dbReference type="ARBA" id="ARBA00022917"/>
    </source>
</evidence>
<dbReference type="Pfam" id="PF26113">
    <property type="entry name" value="GH16_XgeA"/>
    <property type="match status" value="1"/>
</dbReference>
<evidence type="ECO:0000256" key="1">
    <source>
        <dbReference type="ARBA" id="ARBA00005912"/>
    </source>
</evidence>
<dbReference type="GO" id="GO:0005975">
    <property type="term" value="P:carbohydrate metabolic process"/>
    <property type="evidence" value="ECO:0007669"/>
    <property type="project" value="InterPro"/>
</dbReference>
<proteinExistence type="inferred from homology"/>
<evidence type="ECO:0000256" key="4">
    <source>
        <dbReference type="SAM" id="SignalP"/>
    </source>
</evidence>
<evidence type="ECO:0000313" key="6">
    <source>
        <dbReference type="EMBL" id="KAF7349215.1"/>
    </source>
</evidence>
<dbReference type="InterPro" id="IPR002661">
    <property type="entry name" value="Ribosome_recyc_fac"/>
</dbReference>
<evidence type="ECO:0000313" key="7">
    <source>
        <dbReference type="Proteomes" id="UP000623467"/>
    </source>
</evidence>
<protein>
    <submittedName>
        <fullName evidence="6">Rhodanese domain-containing protein</fullName>
    </submittedName>
</protein>
<dbReference type="Gene3D" id="3.30.1360.40">
    <property type="match status" value="1"/>
</dbReference>
<evidence type="ECO:0000259" key="5">
    <source>
        <dbReference type="PROSITE" id="PS51762"/>
    </source>
</evidence>
<dbReference type="AlphaFoldDB" id="A0A8H6XVY6"/>
<dbReference type="GO" id="GO:0006412">
    <property type="term" value="P:translation"/>
    <property type="evidence" value="ECO:0007669"/>
    <property type="project" value="UniProtKB-KW"/>
</dbReference>
<dbReference type="Pfam" id="PF01765">
    <property type="entry name" value="RRF"/>
    <property type="match status" value="1"/>
</dbReference>
<dbReference type="PANTHER" id="PTHR20982:SF3">
    <property type="entry name" value="MITOCHONDRIAL RIBOSOME RECYCLING FACTOR PSEUDO 1"/>
    <property type="match status" value="1"/>
</dbReference>
<dbReference type="PROSITE" id="PS51762">
    <property type="entry name" value="GH16_2"/>
    <property type="match status" value="1"/>
</dbReference>
<name>A0A8H6XVY6_9AGAR</name>
<dbReference type="SUPFAM" id="SSF49899">
    <property type="entry name" value="Concanavalin A-like lectins/glucanases"/>
    <property type="match status" value="1"/>
</dbReference>
<dbReference type="Proteomes" id="UP000623467">
    <property type="component" value="Unassembled WGS sequence"/>
</dbReference>
<gene>
    <name evidence="6" type="ORF">MSAN_01710900</name>
</gene>
<organism evidence="6 7">
    <name type="scientific">Mycena sanguinolenta</name>
    <dbReference type="NCBI Taxonomy" id="230812"/>
    <lineage>
        <taxon>Eukaryota</taxon>
        <taxon>Fungi</taxon>
        <taxon>Dikarya</taxon>
        <taxon>Basidiomycota</taxon>
        <taxon>Agaricomycotina</taxon>
        <taxon>Agaricomycetes</taxon>
        <taxon>Agaricomycetidae</taxon>
        <taxon>Agaricales</taxon>
        <taxon>Marasmiineae</taxon>
        <taxon>Mycenaceae</taxon>
        <taxon>Mycena</taxon>
    </lineage>
</organism>
<dbReference type="Gene3D" id="2.60.120.200">
    <property type="match status" value="1"/>
</dbReference>
<dbReference type="FunFam" id="3.30.1360.40:FF:000001">
    <property type="entry name" value="Ribosome-recycling factor"/>
    <property type="match status" value="1"/>
</dbReference>